<name>A0A1J4JB80_9EUKA</name>
<protein>
    <submittedName>
        <fullName evidence="2">Uncharacterized protein</fullName>
    </submittedName>
</protein>
<reference evidence="2" key="1">
    <citation type="submission" date="2016-10" db="EMBL/GenBank/DDBJ databases">
        <authorList>
            <person name="Benchimol M."/>
            <person name="Almeida L.G."/>
            <person name="Vasconcelos A.T."/>
            <person name="Perreira-Neves A."/>
            <person name="Rosa I.A."/>
            <person name="Tasca T."/>
            <person name="Bogo M.R."/>
            <person name="de Souza W."/>
        </authorList>
    </citation>
    <scope>NUCLEOTIDE SEQUENCE [LARGE SCALE GENOMIC DNA]</scope>
    <source>
        <strain evidence="2">K</strain>
    </source>
</reference>
<dbReference type="Proteomes" id="UP000179807">
    <property type="component" value="Unassembled WGS sequence"/>
</dbReference>
<evidence type="ECO:0000313" key="3">
    <source>
        <dbReference type="Proteomes" id="UP000179807"/>
    </source>
</evidence>
<dbReference type="EMBL" id="MLAK01001241">
    <property type="protein sequence ID" value="OHS95495.1"/>
    <property type="molecule type" value="Genomic_DNA"/>
</dbReference>
<dbReference type="VEuPathDB" id="TrichDB:TRFO_38386"/>
<evidence type="ECO:0000313" key="2">
    <source>
        <dbReference type="EMBL" id="OHS95495.1"/>
    </source>
</evidence>
<gene>
    <name evidence="2" type="ORF">TRFO_38386</name>
</gene>
<feature type="region of interest" description="Disordered" evidence="1">
    <location>
        <begin position="149"/>
        <end position="169"/>
    </location>
</feature>
<organism evidence="2 3">
    <name type="scientific">Tritrichomonas foetus</name>
    <dbReference type="NCBI Taxonomy" id="1144522"/>
    <lineage>
        <taxon>Eukaryota</taxon>
        <taxon>Metamonada</taxon>
        <taxon>Parabasalia</taxon>
        <taxon>Tritrichomonadida</taxon>
        <taxon>Tritrichomonadidae</taxon>
        <taxon>Tritrichomonas</taxon>
    </lineage>
</organism>
<proteinExistence type="predicted"/>
<sequence length="657" mass="75681">MNRNSRPKAPLRLPYILIKTSEKPDDEPKKILLPKSINDLHTTAIKVLKIQNVITEIRTENNKLVQTIEDISPGEIVQIISEVPKPKKKIMSQTKASQVKSPHTNRVARVFGCDVQESIIQQNKKNIQLDTTEDSLSEDEIIVTPIKEPKKTESVQNENHPPKKSNLPVFHSTKTQEEKEISEYNDNEEYEIDDPESPPKNYYDISNTILSEHAQEEEEEDNSERNEESDSIIKIFDDALPSHELDNDIQNILYLLPQEYTDFLKKALVLENQQRDRWVTSLMRIANECGISYKRELIECYDQIKEKTLSIIQDHFFATPCGCCSTNKTIIEGPSQSGKSTMLAILLNQYLYTIASNNMWKKSFLIILNCEDFSFYASDVKLLYLHYIKITIEHLSAQVPEASAYATILQRYFTSIVENTYLPTLPKKFSENPSTSKIASACKSVASLLSQGWNSPDGRECFCTLIFMMPILIAKNIGFTDITLIVDHFDLLNIVIDETLHFPESTGELFLIEHFKNALIQTNFVVSCKDSDEMYQCLFPFDESAFDLTQIVSFVSTLDIDSNAHYENYEFSFIIQDITYKINAQHFGGVPSFLKKWTELNEYMDEVEDTEIDSEDYEEKYANVVNHMQSIIPIIFMEEGKYVNISDIKRKQIQKKR</sequence>
<dbReference type="GeneID" id="94846710"/>
<evidence type="ECO:0000256" key="1">
    <source>
        <dbReference type="SAM" id="MobiDB-lite"/>
    </source>
</evidence>
<keyword evidence="3" id="KW-1185">Reference proteome</keyword>
<comment type="caution">
    <text evidence="2">The sequence shown here is derived from an EMBL/GenBank/DDBJ whole genome shotgun (WGS) entry which is preliminary data.</text>
</comment>
<accession>A0A1J4JB80</accession>
<dbReference type="RefSeq" id="XP_068348632.1">
    <property type="nucleotide sequence ID" value="XM_068512006.1"/>
</dbReference>
<dbReference type="AlphaFoldDB" id="A0A1J4JB80"/>